<proteinExistence type="predicted"/>
<keyword evidence="6" id="KW-1185">Reference proteome</keyword>
<evidence type="ECO:0000313" key="6">
    <source>
        <dbReference type="Proteomes" id="UP000465304"/>
    </source>
</evidence>
<dbReference type="PANTHER" id="PTHR38465:SF2">
    <property type="entry name" value="HTH-TYPE TRANSCRIPTIONAL REGULATOR MMPR5"/>
    <property type="match status" value="1"/>
</dbReference>
<comment type="caution">
    <text evidence="5">The sequence shown here is derived from an EMBL/GenBank/DDBJ whole genome shotgun (WGS) entry which is preliminary data.</text>
</comment>
<name>A0A7I9ZJJ4_9MYCO</name>
<keyword evidence="1" id="KW-0805">Transcription regulation</keyword>
<accession>A0A7I9ZJJ4</accession>
<reference evidence="5 6" key="1">
    <citation type="journal article" date="2019" name="Emerg. Microbes Infect.">
        <title>Comprehensive subspecies identification of 175 nontuberculous mycobacteria species based on 7547 genomic profiles.</title>
        <authorList>
            <person name="Matsumoto Y."/>
            <person name="Kinjo T."/>
            <person name="Motooka D."/>
            <person name="Nabeya D."/>
            <person name="Jung N."/>
            <person name="Uechi K."/>
            <person name="Horii T."/>
            <person name="Iida T."/>
            <person name="Fujita J."/>
            <person name="Nakamura S."/>
        </authorList>
    </citation>
    <scope>NUCLEOTIDE SEQUENCE [LARGE SCALE GENOMIC DNA]</scope>
    <source>
        <strain evidence="5 6">JCM 30996</strain>
    </source>
</reference>
<dbReference type="AlphaFoldDB" id="A0A7I9ZJJ4"/>
<organism evidence="5 6">
    <name type="scientific">Mycolicibacterium hippocampi</name>
    <dbReference type="NCBI Taxonomy" id="659824"/>
    <lineage>
        <taxon>Bacteria</taxon>
        <taxon>Bacillati</taxon>
        <taxon>Actinomycetota</taxon>
        <taxon>Actinomycetes</taxon>
        <taxon>Mycobacteriales</taxon>
        <taxon>Mycobacteriaceae</taxon>
        <taxon>Mycolicibacterium</taxon>
    </lineage>
</organism>
<dbReference type="InterPro" id="IPR036390">
    <property type="entry name" value="WH_DNA-bd_sf"/>
</dbReference>
<dbReference type="InterPro" id="IPR036388">
    <property type="entry name" value="WH-like_DNA-bd_sf"/>
</dbReference>
<dbReference type="GO" id="GO:0003700">
    <property type="term" value="F:DNA-binding transcription factor activity"/>
    <property type="evidence" value="ECO:0007669"/>
    <property type="project" value="InterPro"/>
</dbReference>
<dbReference type="GO" id="GO:0003677">
    <property type="term" value="F:DNA binding"/>
    <property type="evidence" value="ECO:0007669"/>
    <property type="project" value="UniProtKB-KW"/>
</dbReference>
<dbReference type="Gene3D" id="1.10.287.160">
    <property type="entry name" value="HR1 repeat"/>
    <property type="match status" value="1"/>
</dbReference>
<dbReference type="InterPro" id="IPR000835">
    <property type="entry name" value="HTH_MarR-typ"/>
</dbReference>
<dbReference type="InterPro" id="IPR052362">
    <property type="entry name" value="HTH-GbsR_regulator"/>
</dbReference>
<dbReference type="PANTHER" id="PTHR38465">
    <property type="entry name" value="HTH-TYPE TRANSCRIPTIONAL REGULATOR MJ1563-RELATED"/>
    <property type="match status" value="1"/>
</dbReference>
<dbReference type="Proteomes" id="UP000465304">
    <property type="component" value="Unassembled WGS sequence"/>
</dbReference>
<protein>
    <recommendedName>
        <fullName evidence="4">HTH marR-type domain-containing protein</fullName>
    </recommendedName>
</protein>
<keyword evidence="3" id="KW-0804">Transcription</keyword>
<evidence type="ECO:0000256" key="3">
    <source>
        <dbReference type="ARBA" id="ARBA00023163"/>
    </source>
</evidence>
<evidence type="ECO:0000256" key="1">
    <source>
        <dbReference type="ARBA" id="ARBA00023015"/>
    </source>
</evidence>
<evidence type="ECO:0000259" key="4">
    <source>
        <dbReference type="Pfam" id="PF12802"/>
    </source>
</evidence>
<keyword evidence="2" id="KW-0238">DNA-binding</keyword>
<feature type="domain" description="HTH marR-type" evidence="4">
    <location>
        <begin position="24"/>
        <end position="85"/>
    </location>
</feature>
<dbReference type="RefSeq" id="WP_264063848.1">
    <property type="nucleotide sequence ID" value="NZ_BLLB01000002.1"/>
</dbReference>
<sequence>MVVPSTSPESQQAAEELALVLTSHGLQRMTARVLATLLFTEQPSVTMAELAETLQASAGSISGALKMLTSVGLAERVPVPGSRREHFRLPSDAWSVLFTSKNETMRAMLEAADAGFEATDDGGLARERLAEMRDFYGFLMAEIPALLDRWHQQRG</sequence>
<dbReference type="Pfam" id="PF12802">
    <property type="entry name" value="MarR_2"/>
    <property type="match status" value="1"/>
</dbReference>
<dbReference type="Gene3D" id="1.10.10.10">
    <property type="entry name" value="Winged helix-like DNA-binding domain superfamily/Winged helix DNA-binding domain"/>
    <property type="match status" value="1"/>
</dbReference>
<dbReference type="SUPFAM" id="SSF46785">
    <property type="entry name" value="Winged helix' DNA-binding domain"/>
    <property type="match status" value="1"/>
</dbReference>
<gene>
    <name evidence="5" type="ORF">MHIP_16640</name>
</gene>
<dbReference type="EMBL" id="BLLB01000002">
    <property type="protein sequence ID" value="GFH01181.1"/>
    <property type="molecule type" value="Genomic_DNA"/>
</dbReference>
<evidence type="ECO:0000256" key="2">
    <source>
        <dbReference type="ARBA" id="ARBA00023125"/>
    </source>
</evidence>
<evidence type="ECO:0000313" key="5">
    <source>
        <dbReference type="EMBL" id="GFH01181.1"/>
    </source>
</evidence>